<protein>
    <submittedName>
        <fullName evidence="1">Uncharacterized protein</fullName>
    </submittedName>
</protein>
<comment type="caution">
    <text evidence="1">The sequence shown here is derived from an EMBL/GenBank/DDBJ whole genome shotgun (WGS) entry which is preliminary data.</text>
</comment>
<dbReference type="EMBL" id="JANJQO010000236">
    <property type="protein sequence ID" value="KAJ2979984.1"/>
    <property type="molecule type" value="Genomic_DNA"/>
</dbReference>
<keyword evidence="2" id="KW-1185">Reference proteome</keyword>
<organism evidence="1 2">
    <name type="scientific">Zarea fungicola</name>
    <dbReference type="NCBI Taxonomy" id="93591"/>
    <lineage>
        <taxon>Eukaryota</taxon>
        <taxon>Fungi</taxon>
        <taxon>Dikarya</taxon>
        <taxon>Ascomycota</taxon>
        <taxon>Pezizomycotina</taxon>
        <taxon>Sordariomycetes</taxon>
        <taxon>Hypocreomycetidae</taxon>
        <taxon>Hypocreales</taxon>
        <taxon>Cordycipitaceae</taxon>
        <taxon>Zarea</taxon>
    </lineage>
</organism>
<name>A0ACC1NM43_9HYPO</name>
<gene>
    <name evidence="1" type="ORF">NQ176_g2919</name>
</gene>
<evidence type="ECO:0000313" key="1">
    <source>
        <dbReference type="EMBL" id="KAJ2979984.1"/>
    </source>
</evidence>
<sequence length="816" mass="86891">MVAACNLLAAAGLVIAAAASGDIITNDTHFYGQSPAVYPSPEVSGVGAWAAAIAKAKGLVSQMTLEEKVSLTAGVSSSSNGCSGNVPNITRLGFPGMCLSDAGQGLRGADFVSSFPSGIHVGASWNKDLANRRGAAMGAEFKRKGVNVLLGPVVGPAWRVTLSGRNWESFSADPYLSGSLAAQSIVGIQGQGVITSTKVSQRLKLALTVSWIVTPLLPSDFKYLLLQHFIANEQETNRNPNGNVQSVSSNIDDKTMHELYLWPFQDAVHAGSGNIMCSYQRVNNSYGCANSKTLNGLLKTELGFQGFVVSDWGAQHTGYASSLAGLDMAMPDAGAFWGDKLVESVKNGSVPESRLSDMATRILATWYQFKQDTEFTNPGFGMPKDVTKPHTVVDARDVAAKSVLLDGAVEGHVLVKNTNALPLQKPRLISVFGYSAKTPDFNAPANGLDLVQWQLGAGAISLNEVISGSLGTGGNYSAIGINGTLFSGCGSGATTPANSVSPFEALKARTYHDGTAMFNDFSSGAPAVDPASDVCIVFGNAFSCEAYDRPALLDNYTDTLIKNVANNCNNTVVVLHNAGPRVIDAFVEHANVTAIILAHLPGQDSGNALVSLLYGEANPSGKLPYTLAKKETDYAVLAPSKPEGSFINFPQSNFSEGVYTDYKHFDKANIEPRYEFGFGLSYTTFNVSNAKVQHVEGGNINDEYAAGVIIPGGQADLWDNIITVTADVRNTGSQYAGAEVAQLYLGIPNAPVRQLRGYEKVYLQPGESRTVTFFLTRRDLSVWNVETQKWQLQKGKYVFFVGTSSRNLPLQVSLTI</sequence>
<reference evidence="1" key="1">
    <citation type="submission" date="2022-08" db="EMBL/GenBank/DDBJ databases">
        <title>Genome Sequence of Lecanicillium fungicola.</title>
        <authorList>
            <person name="Buettner E."/>
        </authorList>
    </citation>
    <scope>NUCLEOTIDE SEQUENCE</scope>
    <source>
        <strain evidence="1">Babe33</strain>
    </source>
</reference>
<accession>A0ACC1NM43</accession>
<proteinExistence type="predicted"/>
<evidence type="ECO:0000313" key="2">
    <source>
        <dbReference type="Proteomes" id="UP001143910"/>
    </source>
</evidence>
<dbReference type="Proteomes" id="UP001143910">
    <property type="component" value="Unassembled WGS sequence"/>
</dbReference>